<feature type="domain" description="Ubiquitin-like" evidence="1">
    <location>
        <begin position="73"/>
        <end position="124"/>
    </location>
</feature>
<protein>
    <recommendedName>
        <fullName evidence="1">Ubiquitin-like domain-containing protein</fullName>
    </recommendedName>
</protein>
<dbReference type="AlphaFoldDB" id="A0A8C4E6C8"/>
<dbReference type="GeneTree" id="ENSGT01150000290420"/>
<organism evidence="2 3">
    <name type="scientific">Dicentrarchus labrax</name>
    <name type="common">European seabass</name>
    <name type="synonym">Morone labrax</name>
    <dbReference type="NCBI Taxonomy" id="13489"/>
    <lineage>
        <taxon>Eukaryota</taxon>
        <taxon>Metazoa</taxon>
        <taxon>Chordata</taxon>
        <taxon>Craniata</taxon>
        <taxon>Vertebrata</taxon>
        <taxon>Euteleostomi</taxon>
        <taxon>Actinopterygii</taxon>
        <taxon>Neopterygii</taxon>
        <taxon>Teleostei</taxon>
        <taxon>Neoteleostei</taxon>
        <taxon>Acanthomorphata</taxon>
        <taxon>Eupercaria</taxon>
        <taxon>Moronidae</taxon>
        <taxon>Dicentrarchus</taxon>
    </lineage>
</organism>
<name>A0A8C4E6C8_DICLA</name>
<reference evidence="2" key="2">
    <citation type="submission" date="2025-09" db="UniProtKB">
        <authorList>
            <consortium name="Ensembl"/>
        </authorList>
    </citation>
    <scope>IDENTIFICATION</scope>
</reference>
<sequence>MGLCVFGFASFPCLQRFAVCGAFALVGHRNFLVRLTEWQKLRNTTEMVVSVFLGVYGKTIDLCDTEEQFKSITVLQLKEKIIETIRPENVSVAAEALELIFKDKLLDRNSALLSEYGIQHMSVIPVFFLKPTLDMSVPYWDAF</sequence>
<keyword evidence="3" id="KW-1185">Reference proteome</keyword>
<dbReference type="Proteomes" id="UP000694389">
    <property type="component" value="Unassembled WGS sequence"/>
</dbReference>
<proteinExistence type="predicted"/>
<dbReference type="Pfam" id="PF00240">
    <property type="entry name" value="ubiquitin"/>
    <property type="match status" value="1"/>
</dbReference>
<evidence type="ECO:0000259" key="1">
    <source>
        <dbReference type="PROSITE" id="PS50053"/>
    </source>
</evidence>
<evidence type="ECO:0000313" key="3">
    <source>
        <dbReference type="Proteomes" id="UP000694389"/>
    </source>
</evidence>
<evidence type="ECO:0000313" key="2">
    <source>
        <dbReference type="Ensembl" id="ENSDLAP00005013094.2"/>
    </source>
</evidence>
<accession>A0A8C4E6C8</accession>
<reference evidence="2" key="1">
    <citation type="submission" date="2025-08" db="UniProtKB">
        <authorList>
            <consortium name="Ensembl"/>
        </authorList>
    </citation>
    <scope>IDENTIFICATION</scope>
</reference>
<dbReference type="Gene3D" id="3.10.20.90">
    <property type="entry name" value="Phosphatidylinositol 3-kinase Catalytic Subunit, Chain A, domain 1"/>
    <property type="match status" value="1"/>
</dbReference>
<dbReference type="Ensembl" id="ENSDLAT00005014292.2">
    <property type="protein sequence ID" value="ENSDLAP00005013094.2"/>
    <property type="gene ID" value="ENSDLAG00005006648.2"/>
</dbReference>
<dbReference type="InterPro" id="IPR029071">
    <property type="entry name" value="Ubiquitin-like_domsf"/>
</dbReference>
<dbReference type="PROSITE" id="PS50053">
    <property type="entry name" value="UBIQUITIN_2"/>
    <property type="match status" value="1"/>
</dbReference>
<dbReference type="InterPro" id="IPR000626">
    <property type="entry name" value="Ubiquitin-like_dom"/>
</dbReference>
<dbReference type="SUPFAM" id="SSF54236">
    <property type="entry name" value="Ubiquitin-like"/>
    <property type="match status" value="1"/>
</dbReference>